<keyword evidence="5" id="KW-1185">Reference proteome</keyword>
<dbReference type="Pfam" id="PF13439">
    <property type="entry name" value="Glyco_transf_4"/>
    <property type="match status" value="1"/>
</dbReference>
<protein>
    <submittedName>
        <fullName evidence="4">Glycosyltransferase involved in cell wall bisynthesis</fullName>
    </submittedName>
</protein>
<dbReference type="Proteomes" id="UP000199092">
    <property type="component" value="Chromosome I"/>
</dbReference>
<dbReference type="PANTHER" id="PTHR12526:SF510">
    <property type="entry name" value="D-INOSITOL 3-PHOSPHATE GLYCOSYLTRANSFERASE"/>
    <property type="match status" value="1"/>
</dbReference>
<dbReference type="InterPro" id="IPR028098">
    <property type="entry name" value="Glyco_trans_4-like_N"/>
</dbReference>
<dbReference type="GO" id="GO:0016757">
    <property type="term" value="F:glycosyltransferase activity"/>
    <property type="evidence" value="ECO:0007669"/>
    <property type="project" value="UniProtKB-KW"/>
</dbReference>
<evidence type="ECO:0000313" key="4">
    <source>
        <dbReference type="EMBL" id="SDS16166.1"/>
    </source>
</evidence>
<dbReference type="Pfam" id="PF13692">
    <property type="entry name" value="Glyco_trans_1_4"/>
    <property type="match status" value="1"/>
</dbReference>
<organism evidence="4 5">
    <name type="scientific">Friedmanniella luteola</name>
    <dbReference type="NCBI Taxonomy" id="546871"/>
    <lineage>
        <taxon>Bacteria</taxon>
        <taxon>Bacillati</taxon>
        <taxon>Actinomycetota</taxon>
        <taxon>Actinomycetes</taxon>
        <taxon>Propionibacteriales</taxon>
        <taxon>Nocardioidaceae</taxon>
        <taxon>Friedmanniella</taxon>
    </lineage>
</organism>
<reference evidence="4 5" key="1">
    <citation type="submission" date="2016-10" db="EMBL/GenBank/DDBJ databases">
        <authorList>
            <person name="de Groot N.N."/>
        </authorList>
    </citation>
    <scope>NUCLEOTIDE SEQUENCE [LARGE SCALE GENOMIC DNA]</scope>
    <source>
        <strain evidence="4 5">DSM 21741</strain>
    </source>
</reference>
<feature type="domain" description="Glycosyltransferase subfamily 4-like N-terminal" evidence="3">
    <location>
        <begin position="3"/>
        <end position="168"/>
    </location>
</feature>
<name>A0A1H1PYH6_9ACTN</name>
<dbReference type="EMBL" id="LT629749">
    <property type="protein sequence ID" value="SDS16166.1"/>
    <property type="molecule type" value="Genomic_DNA"/>
</dbReference>
<proteinExistence type="predicted"/>
<dbReference type="CDD" id="cd03811">
    <property type="entry name" value="GT4_GT28_WabH-like"/>
    <property type="match status" value="1"/>
</dbReference>
<keyword evidence="1" id="KW-0328">Glycosyltransferase</keyword>
<dbReference type="STRING" id="546871.SAMN04488543_1196"/>
<evidence type="ECO:0000259" key="3">
    <source>
        <dbReference type="Pfam" id="PF13439"/>
    </source>
</evidence>
<dbReference type="AlphaFoldDB" id="A0A1H1PYH6"/>
<evidence type="ECO:0000313" key="5">
    <source>
        <dbReference type="Proteomes" id="UP000199092"/>
    </source>
</evidence>
<dbReference type="PANTHER" id="PTHR12526">
    <property type="entry name" value="GLYCOSYLTRANSFERASE"/>
    <property type="match status" value="1"/>
</dbReference>
<keyword evidence="2 4" id="KW-0808">Transferase</keyword>
<dbReference type="SUPFAM" id="SSF53756">
    <property type="entry name" value="UDP-Glycosyltransferase/glycogen phosphorylase"/>
    <property type="match status" value="1"/>
</dbReference>
<evidence type="ECO:0000256" key="2">
    <source>
        <dbReference type="ARBA" id="ARBA00022679"/>
    </source>
</evidence>
<accession>A0A1H1PYH6</accession>
<sequence>MAETLAHQFARTCRVTVVTMEPRLTPRELRATDAPPWTGRIPAGCHHVHLPAAGSGLPRLATLVVRFALLARREEFDAVYSFLMWTNVLVTLAKLLGGRYAHVASEHAMADTLRGDRPRLLSVATTLPVVYRRPDWIVVVSDAARASLGSAGLLPRPGRAVTIPNPVDGEEIRRLAAAPCDLPEPAADRVVLVCVGRLHEHKDHRTLLRAMTRLPEGYCLVLVGDGPLRDELAQDVDRLGLGGRVTFTGVLLNPYPLMRRADVVVLPSKQEGFGLIAAEAAALGRPFVGSAVGGLAELCALLGQPTVEVGDDAGLAATIVRLASEPSAGGTASALVDSAFDPAAIAARYLRLTSG</sequence>
<evidence type="ECO:0000256" key="1">
    <source>
        <dbReference type="ARBA" id="ARBA00022676"/>
    </source>
</evidence>
<dbReference type="Gene3D" id="3.40.50.2000">
    <property type="entry name" value="Glycogen Phosphorylase B"/>
    <property type="match status" value="2"/>
</dbReference>
<gene>
    <name evidence="4" type="ORF">SAMN04488543_1196</name>
</gene>